<dbReference type="InterPro" id="IPR031100">
    <property type="entry name" value="LOG_fam"/>
</dbReference>
<dbReference type="AlphaFoldDB" id="A0A1G2T5K7"/>
<sequence length="220" mass="24662">MHELARTRVSKISREFTEGFEFLEDYPKSVTFFGANQFREDNPYYESAWALASRVVKELGYSVFSGGGPGIMEAANRGAYEAGGHSLGLLIKLPEGQVINKYITQSFASYYFFVRKVLLSFSAEAFIFFPGGFGTLDEFFEILTLVQTKKITDVPIICVGSEYWNGLKGFMEREILTRGAIEPLDLNLFHVVDDHTDIIEIIKKVPARSGIPLTQTNGQS</sequence>
<organism evidence="2 3">
    <name type="scientific">Candidatus Zambryskibacteria bacterium RIFCSPHIGHO2_01_FULL_46_30</name>
    <dbReference type="NCBI Taxonomy" id="1802739"/>
    <lineage>
        <taxon>Bacteria</taxon>
        <taxon>Candidatus Zambryskiibacteriota</taxon>
    </lineage>
</organism>
<dbReference type="Proteomes" id="UP000177746">
    <property type="component" value="Unassembled WGS sequence"/>
</dbReference>
<dbReference type="GO" id="GO:0009691">
    <property type="term" value="P:cytokinin biosynthetic process"/>
    <property type="evidence" value="ECO:0007669"/>
    <property type="project" value="UniProtKB-UniRule"/>
</dbReference>
<evidence type="ECO:0000313" key="3">
    <source>
        <dbReference type="Proteomes" id="UP000177746"/>
    </source>
</evidence>
<reference evidence="2 3" key="1">
    <citation type="journal article" date="2016" name="Nat. Commun.">
        <title>Thousands of microbial genomes shed light on interconnected biogeochemical processes in an aquifer system.</title>
        <authorList>
            <person name="Anantharaman K."/>
            <person name="Brown C.T."/>
            <person name="Hug L.A."/>
            <person name="Sharon I."/>
            <person name="Castelle C.J."/>
            <person name="Probst A.J."/>
            <person name="Thomas B.C."/>
            <person name="Singh A."/>
            <person name="Wilkins M.J."/>
            <person name="Karaoz U."/>
            <person name="Brodie E.L."/>
            <person name="Williams K.H."/>
            <person name="Hubbard S.S."/>
            <person name="Banfield J.F."/>
        </authorList>
    </citation>
    <scope>NUCLEOTIDE SEQUENCE [LARGE SCALE GENOMIC DNA]</scope>
</reference>
<dbReference type="Gene3D" id="3.40.50.450">
    <property type="match status" value="1"/>
</dbReference>
<dbReference type="PANTHER" id="PTHR43393">
    <property type="entry name" value="CYTOKININ RIBOSIDE 5'-MONOPHOSPHATE PHOSPHORIBOHYDROLASE"/>
    <property type="match status" value="1"/>
</dbReference>
<keyword evidence="1" id="KW-0378">Hydrolase</keyword>
<keyword evidence="1" id="KW-0203">Cytokinin biosynthesis</keyword>
<dbReference type="SUPFAM" id="SSF102405">
    <property type="entry name" value="MCP/YpsA-like"/>
    <property type="match status" value="1"/>
</dbReference>
<dbReference type="GO" id="GO:0005829">
    <property type="term" value="C:cytosol"/>
    <property type="evidence" value="ECO:0007669"/>
    <property type="project" value="TreeGrafter"/>
</dbReference>
<dbReference type="NCBIfam" id="TIGR00730">
    <property type="entry name" value="Rossman fold protein, TIGR00730 family"/>
    <property type="match status" value="1"/>
</dbReference>
<comment type="similarity">
    <text evidence="1">Belongs to the LOG family.</text>
</comment>
<gene>
    <name evidence="2" type="ORF">A2665_01755</name>
</gene>
<dbReference type="InterPro" id="IPR052341">
    <property type="entry name" value="LOG_family_nucleotidases"/>
</dbReference>
<accession>A0A1G2T5K7</accession>
<dbReference type="Pfam" id="PF03641">
    <property type="entry name" value="Lysine_decarbox"/>
    <property type="match status" value="1"/>
</dbReference>
<dbReference type="PANTHER" id="PTHR43393:SF2">
    <property type="entry name" value="CYTOKININ RIBOSIDE 5'-MONOPHOSPHATE PHOSPHORIBOHYDROLASE"/>
    <property type="match status" value="1"/>
</dbReference>
<dbReference type="GO" id="GO:0016787">
    <property type="term" value="F:hydrolase activity"/>
    <property type="evidence" value="ECO:0007669"/>
    <property type="project" value="UniProtKB-KW"/>
</dbReference>
<protein>
    <recommendedName>
        <fullName evidence="1">Cytokinin riboside 5'-monophosphate phosphoribohydrolase</fullName>
        <ecNumber evidence="1">3.2.2.n1</ecNumber>
    </recommendedName>
</protein>
<proteinExistence type="inferred from homology"/>
<dbReference type="EC" id="3.2.2.n1" evidence="1"/>
<evidence type="ECO:0000256" key="1">
    <source>
        <dbReference type="RuleBase" id="RU363015"/>
    </source>
</evidence>
<dbReference type="InterPro" id="IPR005269">
    <property type="entry name" value="LOG"/>
</dbReference>
<dbReference type="EMBL" id="MHVI01000009">
    <property type="protein sequence ID" value="OHA91871.1"/>
    <property type="molecule type" value="Genomic_DNA"/>
</dbReference>
<name>A0A1G2T5K7_9BACT</name>
<evidence type="ECO:0000313" key="2">
    <source>
        <dbReference type="EMBL" id="OHA91871.1"/>
    </source>
</evidence>
<comment type="caution">
    <text evidence="2">The sequence shown here is derived from an EMBL/GenBank/DDBJ whole genome shotgun (WGS) entry which is preliminary data.</text>
</comment>